<dbReference type="PANTHER" id="PTHR43283">
    <property type="entry name" value="BETA-LACTAMASE-RELATED"/>
    <property type="match status" value="1"/>
</dbReference>
<dbReference type="Gene3D" id="3.40.710.10">
    <property type="entry name" value="DD-peptidase/beta-lactamase superfamily"/>
    <property type="match status" value="1"/>
</dbReference>
<dbReference type="AlphaFoldDB" id="A0AAJ2N1C7"/>
<gene>
    <name evidence="2" type="ORF">RQP50_08445</name>
</gene>
<evidence type="ECO:0000313" key="3">
    <source>
        <dbReference type="Proteomes" id="UP001250538"/>
    </source>
</evidence>
<accession>A0AAJ2N1C7</accession>
<dbReference type="InterPro" id="IPR050789">
    <property type="entry name" value="Diverse_Enzym_Activities"/>
</dbReference>
<proteinExistence type="predicted"/>
<keyword evidence="3" id="KW-1185">Reference proteome</keyword>
<dbReference type="Proteomes" id="UP001250538">
    <property type="component" value="Unassembled WGS sequence"/>
</dbReference>
<keyword evidence="2" id="KW-0378">Hydrolase</keyword>
<dbReference type="PANTHER" id="PTHR43283:SF7">
    <property type="entry name" value="BETA-LACTAMASE-RELATED DOMAIN-CONTAINING PROTEIN"/>
    <property type="match status" value="1"/>
</dbReference>
<sequence length="338" mass="38673">MNKPCTQHFAALNEYVERIRHQISATAAATYILHEQKVVNEWYSGTHDRARQRIVDAASRFNVASVRKTYLGFVVSLALYEGKIRSLDDSITDYIDDYIDDYLDITDQQMAAMLSGTTIRHLLTHTHKLHHSNRRLFSAGTDWVYNNMGVNILIKLMEKLYEKPFVHVMEEKVFHPCGFTETGWSKKRDDNLVWLHEEYTDDQGNDGNLFVSARELARWGQLHLDRGMYQGTRIIPAEVFELATSICTPPQLESHLPRNGFFWFVQDVPRAASELGDQLPGGSFQSLGITGCACLVIPKYQTVAVRMYNQQGGNPASYDYLEDIKTFGNMVCNMIEKM</sequence>
<evidence type="ECO:0000259" key="1">
    <source>
        <dbReference type="Pfam" id="PF00144"/>
    </source>
</evidence>
<dbReference type="InterPro" id="IPR001466">
    <property type="entry name" value="Beta-lactam-related"/>
</dbReference>
<dbReference type="GO" id="GO:0016787">
    <property type="term" value="F:hydrolase activity"/>
    <property type="evidence" value="ECO:0007669"/>
    <property type="project" value="UniProtKB-KW"/>
</dbReference>
<reference evidence="3" key="1">
    <citation type="submission" date="2023-09" db="EMBL/GenBank/DDBJ databases">
        <title>Paenibacillus sp. chi10 Genome sequencing and assembly.</title>
        <authorList>
            <person name="Kim I."/>
        </authorList>
    </citation>
    <scope>NUCLEOTIDE SEQUENCE [LARGE SCALE GENOMIC DNA]</scope>
    <source>
        <strain evidence="3">chi10</strain>
    </source>
</reference>
<dbReference type="EC" id="3.1.1.103" evidence="2"/>
<dbReference type="SUPFAM" id="SSF56601">
    <property type="entry name" value="beta-lactamase/transpeptidase-like"/>
    <property type="match status" value="1"/>
</dbReference>
<feature type="domain" description="Beta-lactamase-related" evidence="1">
    <location>
        <begin position="15"/>
        <end position="315"/>
    </location>
</feature>
<organism evidence="2 3">
    <name type="scientific">Paenibacillus suaedae</name>
    <dbReference type="NCBI Taxonomy" id="3077233"/>
    <lineage>
        <taxon>Bacteria</taxon>
        <taxon>Bacillati</taxon>
        <taxon>Bacillota</taxon>
        <taxon>Bacilli</taxon>
        <taxon>Bacillales</taxon>
        <taxon>Paenibacillaceae</taxon>
        <taxon>Paenibacillus</taxon>
    </lineage>
</organism>
<dbReference type="InterPro" id="IPR012338">
    <property type="entry name" value="Beta-lactam/transpept-like"/>
</dbReference>
<comment type="caution">
    <text evidence="2">The sequence shown here is derived from an EMBL/GenBank/DDBJ whole genome shotgun (WGS) entry which is preliminary data.</text>
</comment>
<dbReference type="EMBL" id="JAVYAA010000002">
    <property type="protein sequence ID" value="MDT8976273.1"/>
    <property type="molecule type" value="Genomic_DNA"/>
</dbReference>
<evidence type="ECO:0000313" key="2">
    <source>
        <dbReference type="EMBL" id="MDT8976273.1"/>
    </source>
</evidence>
<name>A0AAJ2N1C7_9BACL</name>
<dbReference type="Pfam" id="PF00144">
    <property type="entry name" value="Beta-lactamase"/>
    <property type="match status" value="1"/>
</dbReference>
<dbReference type="RefSeq" id="WP_315744761.1">
    <property type="nucleotide sequence ID" value="NZ_JAVYAA010000002.1"/>
</dbReference>
<protein>
    <submittedName>
        <fullName evidence="2">Serine hydrolase domain-containing protein</fullName>
        <ecNumber evidence="2">3.1.1.103</ecNumber>
    </submittedName>
</protein>